<evidence type="ECO:0000256" key="1">
    <source>
        <dbReference type="SAM" id="MobiDB-lite"/>
    </source>
</evidence>
<keyword evidence="2" id="KW-0812">Transmembrane</keyword>
<comment type="caution">
    <text evidence="3">The sequence shown here is derived from an EMBL/GenBank/DDBJ whole genome shotgun (WGS) entry which is preliminary data.</text>
</comment>
<reference evidence="3 4" key="1">
    <citation type="submission" date="2019-01" db="EMBL/GenBank/DDBJ databases">
        <title>Agromyces.</title>
        <authorList>
            <person name="Li J."/>
        </authorList>
    </citation>
    <scope>NUCLEOTIDE SEQUENCE [LARGE SCALE GENOMIC DNA]</scope>
    <source>
        <strain evidence="3 4">DSM 15934</strain>
    </source>
</reference>
<dbReference type="OrthoDB" id="4985746at2"/>
<feature type="region of interest" description="Disordered" evidence="1">
    <location>
        <begin position="783"/>
        <end position="834"/>
    </location>
</feature>
<dbReference type="Pfam" id="PF19516">
    <property type="entry name" value="DUF6049"/>
    <property type="match status" value="1"/>
</dbReference>
<feature type="compositionally biased region" description="Acidic residues" evidence="1">
    <location>
        <begin position="377"/>
        <end position="402"/>
    </location>
</feature>
<protein>
    <recommendedName>
        <fullName evidence="5">2-oxoglutarate dehydrogenase</fullName>
    </recommendedName>
</protein>
<proteinExistence type="predicted"/>
<dbReference type="AlphaFoldDB" id="A0A4V1QY06"/>
<feature type="transmembrane region" description="Helical" evidence="2">
    <location>
        <begin position="751"/>
        <end position="770"/>
    </location>
</feature>
<name>A0A4V1QY06_9MICO</name>
<evidence type="ECO:0000256" key="2">
    <source>
        <dbReference type="SAM" id="Phobius"/>
    </source>
</evidence>
<dbReference type="InterPro" id="IPR046112">
    <property type="entry name" value="DUF6049"/>
</dbReference>
<sequence length="834" mass="84354">MVAESNPARRHHRRPQRATDAAEPGAPRGKSPRPRRRRAALIGLAAAAAVAVVAAPLSANAGAVLEPEFPFVTIHDSGVSLNSSASSSEGTAAAPRERAGQAAPADEGGIAVHVAPTIGTTLTPGAPVTVSVEIENATAESLAAATVRLTRSAEAIDEVAELDAWVAATAGDEAGSSDASDAAEVVLGDAEARALSAGSVTSVAFTLPPNSLDGVTESPIIGLGAELLVDGVVVAAGADVFANTNAPTGAPFSLALAYPLTVPADATGLLDAEQLETWTSPLGLLTRQLDAVAGRSVAIAIDPRIIASIRALGTAAPATATAWLDRLRGVPNEVFPLAYADSDLAIQAQLGLTGILTPTSFSDALDSANFTGGDGDQGADEGEAQGEGDDAGDPQGDGETDVTAEPSPPPGEVPTTEGLLNWPYTRSDLAWPADDTVAAGDLEFLQAAGLTTTILAPGNVEPAGEGANAASTINGSSAVVSHERLTAPLRAASVAVTDTEWRSATGRLVAELALGAGERTESTTVLATFDRGTGVQASRVSATIDELATIAWSQPVSLSAAIGAPPADRALASLPESDARRSNIDRMVRTEAEIAAFATVLTDERLLSGPTRRDLLALLDVSWIDEEEAWHSAVGDWLLAQRNTLGAVSVVPGSPINVVSSETGVPTTVLNALPYPVTIVVDVDPSNGRLIVGDRVEATIEAESRSTVRVPVAAGVGSGEVSLAVSLSSPTGVPIGTPVLIPANVQADWEGLGAAVLGIVVVLVFGIGIWRNISRRRRQRAAAAQSDAAADSAGADASNDASDAPMPPAASDAGSTVSKPDVTTGAPASEPRND</sequence>
<organism evidence="3 4">
    <name type="scientific">Agromyces albus</name>
    <dbReference type="NCBI Taxonomy" id="205332"/>
    <lineage>
        <taxon>Bacteria</taxon>
        <taxon>Bacillati</taxon>
        <taxon>Actinomycetota</taxon>
        <taxon>Actinomycetes</taxon>
        <taxon>Micrococcales</taxon>
        <taxon>Microbacteriaceae</taxon>
        <taxon>Agromyces</taxon>
    </lineage>
</organism>
<accession>A0A4V1QY06</accession>
<dbReference type="RefSeq" id="WP_129520395.1">
    <property type="nucleotide sequence ID" value="NZ_SDPN01000011.1"/>
</dbReference>
<evidence type="ECO:0000313" key="3">
    <source>
        <dbReference type="EMBL" id="RXZ71486.1"/>
    </source>
</evidence>
<feature type="region of interest" description="Disordered" evidence="1">
    <location>
        <begin position="80"/>
        <end position="106"/>
    </location>
</feature>
<feature type="region of interest" description="Disordered" evidence="1">
    <location>
        <begin position="366"/>
        <end position="420"/>
    </location>
</feature>
<evidence type="ECO:0008006" key="5">
    <source>
        <dbReference type="Google" id="ProtNLM"/>
    </source>
</evidence>
<feature type="transmembrane region" description="Helical" evidence="2">
    <location>
        <begin position="39"/>
        <end position="59"/>
    </location>
</feature>
<keyword evidence="2" id="KW-1133">Transmembrane helix</keyword>
<dbReference type="EMBL" id="SDPN01000011">
    <property type="protein sequence ID" value="RXZ71486.1"/>
    <property type="molecule type" value="Genomic_DNA"/>
</dbReference>
<evidence type="ECO:0000313" key="4">
    <source>
        <dbReference type="Proteomes" id="UP000293865"/>
    </source>
</evidence>
<feature type="compositionally biased region" description="Low complexity" evidence="1">
    <location>
        <begin position="783"/>
        <end position="815"/>
    </location>
</feature>
<feature type="compositionally biased region" description="Low complexity" evidence="1">
    <location>
        <begin position="80"/>
        <end position="105"/>
    </location>
</feature>
<dbReference type="Proteomes" id="UP000293865">
    <property type="component" value="Unassembled WGS sequence"/>
</dbReference>
<keyword evidence="4" id="KW-1185">Reference proteome</keyword>
<keyword evidence="2" id="KW-0472">Membrane</keyword>
<feature type="region of interest" description="Disordered" evidence="1">
    <location>
        <begin position="1"/>
        <end position="37"/>
    </location>
</feature>
<gene>
    <name evidence="3" type="ORF">ESP51_08135</name>
</gene>